<proteinExistence type="inferred from homology"/>
<dbReference type="Gene3D" id="3.20.20.80">
    <property type="entry name" value="Glycosidases"/>
    <property type="match status" value="1"/>
</dbReference>
<evidence type="ECO:0000256" key="1">
    <source>
        <dbReference type="ARBA" id="ARBA00010646"/>
    </source>
</evidence>
<comment type="similarity">
    <text evidence="1">Belongs to the glycosyl hydrolase 25 family.</text>
</comment>
<evidence type="ECO:0000256" key="2">
    <source>
        <dbReference type="ARBA" id="ARBA00022801"/>
    </source>
</evidence>
<dbReference type="SUPFAM" id="SSF51445">
    <property type="entry name" value="(Trans)glycosidases"/>
    <property type="match status" value="1"/>
</dbReference>
<reference evidence="5" key="1">
    <citation type="journal article" date="2019" name="Int. J. Syst. Evol. Microbiol.">
        <title>The Global Catalogue of Microorganisms (GCM) 10K type strain sequencing project: providing services to taxonomists for standard genome sequencing and annotation.</title>
        <authorList>
            <consortium name="The Broad Institute Genomics Platform"/>
            <consortium name="The Broad Institute Genome Sequencing Center for Infectious Disease"/>
            <person name="Wu L."/>
            <person name="Ma J."/>
        </authorList>
    </citation>
    <scope>NUCLEOTIDE SEQUENCE [LARGE SCALE GENOMIC DNA]</scope>
    <source>
        <strain evidence="5">CGMCC 1.10698</strain>
    </source>
</reference>
<dbReference type="Proteomes" id="UP001595773">
    <property type="component" value="Unassembled WGS sequence"/>
</dbReference>
<keyword evidence="5" id="KW-1185">Reference proteome</keyword>
<dbReference type="PANTHER" id="PTHR34135:SF2">
    <property type="entry name" value="LYSOZYME"/>
    <property type="match status" value="1"/>
</dbReference>
<dbReference type="EMBL" id="JBHSCQ010000004">
    <property type="protein sequence ID" value="MFC4264253.1"/>
    <property type="molecule type" value="Genomic_DNA"/>
</dbReference>
<dbReference type="Pfam" id="PF01183">
    <property type="entry name" value="Glyco_hydro_25"/>
    <property type="match status" value="1"/>
</dbReference>
<accession>A0ABV8QY54</accession>
<evidence type="ECO:0000256" key="3">
    <source>
        <dbReference type="ARBA" id="ARBA00023295"/>
    </source>
</evidence>
<dbReference type="InterPro" id="IPR002053">
    <property type="entry name" value="Glyco_hydro_25"/>
</dbReference>
<gene>
    <name evidence="4" type="ORF">ACFOW9_01395</name>
</gene>
<dbReference type="PANTHER" id="PTHR34135">
    <property type="entry name" value="LYSOZYME"/>
    <property type="match status" value="1"/>
</dbReference>
<dbReference type="InterPro" id="IPR013207">
    <property type="entry name" value="LGFP"/>
</dbReference>
<dbReference type="RefSeq" id="WP_376991384.1">
    <property type="nucleotide sequence ID" value="NZ_JBHSCQ010000004.1"/>
</dbReference>
<dbReference type="InterPro" id="IPR018077">
    <property type="entry name" value="Glyco_hydro_fam25_subgr"/>
</dbReference>
<evidence type="ECO:0000313" key="4">
    <source>
        <dbReference type="EMBL" id="MFC4264253.1"/>
    </source>
</evidence>
<dbReference type="PROSITE" id="PS51904">
    <property type="entry name" value="GLYCOSYL_HYDROL_F25_2"/>
    <property type="match status" value="1"/>
</dbReference>
<protein>
    <submittedName>
        <fullName evidence="4">GH25 family lysozyme</fullName>
    </submittedName>
</protein>
<evidence type="ECO:0000313" key="5">
    <source>
        <dbReference type="Proteomes" id="UP001595773"/>
    </source>
</evidence>
<dbReference type="SMART" id="SM00641">
    <property type="entry name" value="Glyco_25"/>
    <property type="match status" value="1"/>
</dbReference>
<sequence length="684" mass="72398">MDVSGWQANVDWTTAWNNGARFAYIKASEGPWTLNDYFGQQYNGSAAVGMIRGAYHFARPNLSSGTNQAQVFIASGGGWANDGSTLPGVLDLESNGSDSSGTCFGMAPGQLAGWAKDFTNTYKSLTGRDAVIYTSYYFWQDCMGASTAFSQSNPLWIAAYGAAANDVWKPGGWAAHTIWQYADAGTFPGDQDVFNGSFRQLQELAGGTHNQPLTTFQQVAVDNPGLGSAIGGIFCDLARGGCIRPFQNGDIYRTPTGGVFTIGDPIRISYVGQNRQEGALGYPISAQVCGLVGGGCQQDFEGGSIYIVPGGAIRIVPALPLAKWRSTGAQGGPLGYPITNQYCSPIGHGCQIDFTAGSIYTQPGRLPYVVSGPVRDTWWRLGGHAGNLGYPVSDYGCGLIRGGCQQDFVSGSFYATPANLLLVVSGTYRSVWWSLSGQGGELGYPITSARCGLKGGGCQQDFENGTIYATPAGSTFAVRGIFRDKYWQLAGQGGSLGYPVSPYRCGLIAEGCQQDFEGGSIYSNPSTGTRIVLTSTRTLWWALEGQGGALGYPKSDLVCGLLGNACVQDFQNGSIYLTPSNDAKATVDPIRAKWWSMQGQAGILGYPTSNLYCGLIEGGCSQDFTNGTIYITPSHAVLSVTGNIRSQWWARAGQGGELGYPIAEQVCIASSCSQQFAGGVLKTP</sequence>
<organism evidence="4 5">
    <name type="scientific">Arthrobacter cryoconiti</name>
    <dbReference type="NCBI Taxonomy" id="748907"/>
    <lineage>
        <taxon>Bacteria</taxon>
        <taxon>Bacillati</taxon>
        <taxon>Actinomycetota</taxon>
        <taxon>Actinomycetes</taxon>
        <taxon>Micrococcales</taxon>
        <taxon>Micrococcaceae</taxon>
        <taxon>Arthrobacter</taxon>
    </lineage>
</organism>
<comment type="caution">
    <text evidence="4">The sequence shown here is derived from an EMBL/GenBank/DDBJ whole genome shotgun (WGS) entry which is preliminary data.</text>
</comment>
<name>A0ABV8QY54_9MICC</name>
<keyword evidence="2" id="KW-0378">Hydrolase</keyword>
<keyword evidence="3" id="KW-0326">Glycosidase</keyword>
<dbReference type="Pfam" id="PF08310">
    <property type="entry name" value="LGFP"/>
    <property type="match status" value="7"/>
</dbReference>
<dbReference type="InterPro" id="IPR017853">
    <property type="entry name" value="GH"/>
</dbReference>